<dbReference type="EMBL" id="AAQM03000224">
    <property type="protein sequence ID" value="EPR59438.1"/>
    <property type="molecule type" value="Genomic_DNA"/>
</dbReference>
<keyword evidence="1" id="KW-0418">Kinase</keyword>
<dbReference type="Proteomes" id="UP000005641">
    <property type="component" value="Unassembled WGS sequence"/>
</dbReference>
<keyword evidence="1" id="KW-0808">Transferase</keyword>
<sequence>MISTSRRRAFKRCNSLLQKAERTRERREGKGAWKTTDVLRVLRPRLFKDLVPGTMISTSRRRAFKRCNSLLQKAEKTRERREGKGEWKTTEILRVLRPRLFKDLVSGTTISTSRRRAFKRCNSLLQKAERTRERREGKGAWKTTDVLRVLRPRLFKDLVSGTMISTSRRRAFKRFNSLLQKAEKTRERREGKGEWKTTDVLRVLSRGCSRT</sequence>
<dbReference type="GO" id="GO:0004674">
    <property type="term" value="F:protein serine/threonine kinase activity"/>
    <property type="evidence" value="ECO:0007669"/>
    <property type="project" value="UniProtKB-KW"/>
</dbReference>
<evidence type="ECO:0000313" key="2">
    <source>
        <dbReference type="Proteomes" id="UP000005641"/>
    </source>
</evidence>
<accession>S7W373</accession>
<reference evidence="1 2" key="2">
    <citation type="submission" date="2013-05" db="EMBL/GenBank/DDBJ databases">
        <authorList>
            <person name="Sibley D."/>
            <person name="Venepally P."/>
            <person name="Karamycheva S."/>
            <person name="Hadjithomas M."/>
            <person name="Khan A."/>
            <person name="Brunk B."/>
            <person name="Roos D."/>
            <person name="Caler E."/>
            <person name="Lorenzi H."/>
        </authorList>
    </citation>
    <scope>NUCLEOTIDE SEQUENCE [LARGE SCALE GENOMIC DNA]</scope>
    <source>
        <strain evidence="1 2">GT1</strain>
    </source>
</reference>
<keyword evidence="1" id="KW-0723">Serine/threonine-protein kinase</keyword>
<organism evidence="1 2">
    <name type="scientific">Toxoplasma gondii (strain ATCC 50853 / GT1)</name>
    <dbReference type="NCBI Taxonomy" id="507601"/>
    <lineage>
        <taxon>Eukaryota</taxon>
        <taxon>Sar</taxon>
        <taxon>Alveolata</taxon>
        <taxon>Apicomplexa</taxon>
        <taxon>Conoidasida</taxon>
        <taxon>Coccidia</taxon>
        <taxon>Eucoccidiorida</taxon>
        <taxon>Eimeriorina</taxon>
        <taxon>Sarcocystidae</taxon>
        <taxon>Toxoplasma</taxon>
    </lineage>
</organism>
<proteinExistence type="predicted"/>
<name>S7W373_TOXGG</name>
<dbReference type="VEuPathDB" id="ToxoDB:TGGT1_286160A"/>
<dbReference type="AlphaFoldDB" id="S7W373"/>
<evidence type="ECO:0000313" key="1">
    <source>
        <dbReference type="EMBL" id="EPR59438.1"/>
    </source>
</evidence>
<dbReference type="EC" id="2.7.11.1" evidence="1"/>
<gene>
    <name evidence="1" type="ORF">TGGT1_286160A</name>
</gene>
<protein>
    <submittedName>
        <fullName evidence="1">Non-specific serine/threonine protein kinase</fullName>
        <ecNumber evidence="1">2.7.11.1</ecNumber>
    </submittedName>
</protein>
<reference evidence="1 2" key="1">
    <citation type="submission" date="2006-05" db="EMBL/GenBank/DDBJ databases">
        <authorList>
            <person name="Paulsen I."/>
        </authorList>
    </citation>
    <scope>NUCLEOTIDE SEQUENCE [LARGE SCALE GENOMIC DNA]</scope>
    <source>
        <strain evidence="1 2">GT1</strain>
    </source>
</reference>
<comment type="caution">
    <text evidence="1">The sequence shown here is derived from an EMBL/GenBank/DDBJ whole genome shotgun (WGS) entry which is preliminary data.</text>
</comment>